<dbReference type="OrthoDB" id="9797603at2"/>
<keyword evidence="1" id="KW-0812">Transmembrane</keyword>
<name>A0A1G7URH1_9PSEU</name>
<dbReference type="Proteomes" id="UP000199623">
    <property type="component" value="Unassembled WGS sequence"/>
</dbReference>
<keyword evidence="1" id="KW-0472">Membrane</keyword>
<evidence type="ECO:0000313" key="3">
    <source>
        <dbReference type="Proteomes" id="UP000199623"/>
    </source>
</evidence>
<keyword evidence="1" id="KW-1133">Transmembrane helix</keyword>
<dbReference type="RefSeq" id="WP_090051546.1">
    <property type="nucleotide sequence ID" value="NZ_FNCC01000008.1"/>
</dbReference>
<sequence>MPSRLNTRPVLAVVTVGALVYWAELLLRLAQTHLFPIPEPYALGLLGFALPWLAESGRAHHVLAFAVLVVCLMAHHRASRDGAA</sequence>
<evidence type="ECO:0000256" key="1">
    <source>
        <dbReference type="SAM" id="Phobius"/>
    </source>
</evidence>
<reference evidence="3" key="1">
    <citation type="submission" date="2016-10" db="EMBL/GenBank/DDBJ databases">
        <authorList>
            <person name="Varghese N."/>
            <person name="Submissions S."/>
        </authorList>
    </citation>
    <scope>NUCLEOTIDE SEQUENCE [LARGE SCALE GENOMIC DNA]</scope>
    <source>
        <strain evidence="3">CGMCC 4.3506</strain>
    </source>
</reference>
<organism evidence="2 3">
    <name type="scientific">Lentzea fradiae</name>
    <dbReference type="NCBI Taxonomy" id="200378"/>
    <lineage>
        <taxon>Bacteria</taxon>
        <taxon>Bacillati</taxon>
        <taxon>Actinomycetota</taxon>
        <taxon>Actinomycetes</taxon>
        <taxon>Pseudonocardiales</taxon>
        <taxon>Pseudonocardiaceae</taxon>
        <taxon>Lentzea</taxon>
    </lineage>
</organism>
<dbReference type="STRING" id="200378.SAMN05216553_108370"/>
<gene>
    <name evidence="2" type="ORF">SAMN05216553_108370</name>
</gene>
<accession>A0A1G7URH1</accession>
<feature type="transmembrane region" description="Helical" evidence="1">
    <location>
        <begin position="6"/>
        <end position="27"/>
    </location>
</feature>
<dbReference type="EMBL" id="FNCC01000008">
    <property type="protein sequence ID" value="SDG50142.1"/>
    <property type="molecule type" value="Genomic_DNA"/>
</dbReference>
<evidence type="ECO:0000313" key="2">
    <source>
        <dbReference type="EMBL" id="SDG50142.1"/>
    </source>
</evidence>
<protein>
    <submittedName>
        <fullName evidence="2">Uncharacterized protein</fullName>
    </submittedName>
</protein>
<dbReference type="AlphaFoldDB" id="A0A1G7URH1"/>
<keyword evidence="3" id="KW-1185">Reference proteome</keyword>
<proteinExistence type="predicted"/>